<gene>
    <name evidence="4" type="ORF">OFLC_LOCUS7876</name>
</gene>
<dbReference type="GO" id="GO:0016236">
    <property type="term" value="P:macroautophagy"/>
    <property type="evidence" value="ECO:0007669"/>
    <property type="project" value="InterPro"/>
</dbReference>
<dbReference type="PANTHER" id="PTHR17583:SF0">
    <property type="entry name" value="PHOSPHOINOSITIDE 3-KINASE REGULATORY SUBUNIT 4"/>
    <property type="match status" value="1"/>
</dbReference>
<reference evidence="6" key="1">
    <citation type="submission" date="2016-06" db="UniProtKB">
        <authorList>
            <consortium name="WormBaseParasite"/>
        </authorList>
    </citation>
    <scope>IDENTIFICATION</scope>
</reference>
<dbReference type="GO" id="GO:0005770">
    <property type="term" value="C:late endosome"/>
    <property type="evidence" value="ECO:0007669"/>
    <property type="project" value="TreeGrafter"/>
</dbReference>
<accession>A0A183HK62</accession>
<dbReference type="Proteomes" id="UP000267606">
    <property type="component" value="Unassembled WGS sequence"/>
</dbReference>
<dbReference type="PANTHER" id="PTHR17583">
    <property type="entry name" value="PHOSPHOINOSITIDE 3-KINASE REGULATORY SUBUNIT 4"/>
    <property type="match status" value="1"/>
</dbReference>
<reference evidence="4 5" key="2">
    <citation type="submission" date="2018-11" db="EMBL/GenBank/DDBJ databases">
        <authorList>
            <consortium name="Pathogen Informatics"/>
        </authorList>
    </citation>
    <scope>NUCLEOTIDE SEQUENCE [LARGE SCALE GENOMIC DNA]</scope>
</reference>
<dbReference type="EMBL" id="UZAJ01008525">
    <property type="protein sequence ID" value="VDO52962.1"/>
    <property type="molecule type" value="Genomic_DNA"/>
</dbReference>
<dbReference type="WBParaSite" id="OFLC_0000787301-mRNA-1">
    <property type="protein sequence ID" value="OFLC_0000787301-mRNA-1"/>
    <property type="gene ID" value="OFLC_0000787301"/>
</dbReference>
<keyword evidence="5" id="KW-1185">Reference proteome</keyword>
<protein>
    <submittedName>
        <fullName evidence="6">Protein MON2 homolog</fullName>
    </submittedName>
</protein>
<dbReference type="InterPro" id="IPR011989">
    <property type="entry name" value="ARM-like"/>
</dbReference>
<dbReference type="Pfam" id="PF22956">
    <property type="entry name" value="VPS15-like_hel"/>
    <property type="match status" value="1"/>
</dbReference>
<evidence type="ECO:0000256" key="1">
    <source>
        <dbReference type="ARBA" id="ARBA00022527"/>
    </source>
</evidence>
<proteinExistence type="predicted"/>
<dbReference type="AlphaFoldDB" id="A0A183HK62"/>
<organism evidence="6">
    <name type="scientific">Onchocerca flexuosa</name>
    <dbReference type="NCBI Taxonomy" id="387005"/>
    <lineage>
        <taxon>Eukaryota</taxon>
        <taxon>Metazoa</taxon>
        <taxon>Ecdysozoa</taxon>
        <taxon>Nematoda</taxon>
        <taxon>Chromadorea</taxon>
        <taxon>Rhabditida</taxon>
        <taxon>Spirurina</taxon>
        <taxon>Spiruromorpha</taxon>
        <taxon>Filarioidea</taxon>
        <taxon>Onchocercidae</taxon>
        <taxon>Onchocerca</taxon>
    </lineage>
</organism>
<keyword evidence="1" id="KW-0723">Serine/threonine-protein kinase</keyword>
<dbReference type="InterPro" id="IPR016024">
    <property type="entry name" value="ARM-type_fold"/>
</dbReference>
<name>A0A183HK62_9BILA</name>
<dbReference type="GO" id="GO:0034272">
    <property type="term" value="C:phosphatidylinositol 3-kinase complex, class III, type II"/>
    <property type="evidence" value="ECO:0007669"/>
    <property type="project" value="TreeGrafter"/>
</dbReference>
<dbReference type="STRING" id="387005.A0A183HK62"/>
<keyword evidence="1" id="KW-0808">Transferase</keyword>
<dbReference type="GO" id="GO:0006623">
    <property type="term" value="P:protein targeting to vacuole"/>
    <property type="evidence" value="ECO:0007669"/>
    <property type="project" value="TreeGrafter"/>
</dbReference>
<dbReference type="InterPro" id="IPR055231">
    <property type="entry name" value="2AA_helical"/>
</dbReference>
<feature type="domain" description="Phosphatase 2A Regulatory Subunit A helical" evidence="3">
    <location>
        <begin position="6"/>
        <end position="107"/>
    </location>
</feature>
<evidence type="ECO:0000313" key="6">
    <source>
        <dbReference type="WBParaSite" id="OFLC_0000787301-mRNA-1"/>
    </source>
</evidence>
<dbReference type="GO" id="GO:0045324">
    <property type="term" value="P:late endosome to vacuole transport"/>
    <property type="evidence" value="ECO:0007669"/>
    <property type="project" value="InterPro"/>
</dbReference>
<keyword evidence="1" id="KW-0418">Kinase</keyword>
<evidence type="ECO:0000313" key="5">
    <source>
        <dbReference type="Proteomes" id="UP000267606"/>
    </source>
</evidence>
<evidence type="ECO:0000313" key="4">
    <source>
        <dbReference type="EMBL" id="VDO52962.1"/>
    </source>
</evidence>
<dbReference type="Gene3D" id="1.25.10.10">
    <property type="entry name" value="Leucine-rich Repeat Variant"/>
    <property type="match status" value="1"/>
</dbReference>
<dbReference type="GO" id="GO:0034271">
    <property type="term" value="C:phosphatidylinositol 3-kinase complex, class III, type I"/>
    <property type="evidence" value="ECO:0007669"/>
    <property type="project" value="TreeGrafter"/>
</dbReference>
<evidence type="ECO:0000256" key="2">
    <source>
        <dbReference type="ARBA" id="ARBA00022737"/>
    </source>
</evidence>
<dbReference type="InterPro" id="IPR045162">
    <property type="entry name" value="Vps15-like"/>
</dbReference>
<dbReference type="GO" id="GO:0071561">
    <property type="term" value="C:nucleus-vacuole junction"/>
    <property type="evidence" value="ECO:0007669"/>
    <property type="project" value="TreeGrafter"/>
</dbReference>
<dbReference type="SUPFAM" id="SSF48371">
    <property type="entry name" value="ARM repeat"/>
    <property type="match status" value="1"/>
</dbReference>
<dbReference type="GO" id="GO:0004674">
    <property type="term" value="F:protein serine/threonine kinase activity"/>
    <property type="evidence" value="ECO:0007669"/>
    <property type="project" value="UniProtKB-KW"/>
</dbReference>
<sequence>MDDSERGERLARQEIKALQQTVIDIFVNLCDSDNNVKHSVVTSQSLVKLCHFFDRRKATDVLLSHLITFLNDKVDWRLRASFFECCPIIAHFVGRQSTYILQSLLEQVYIIFINKLF</sequence>
<keyword evidence="2" id="KW-0677">Repeat</keyword>
<evidence type="ECO:0000259" key="3">
    <source>
        <dbReference type="Pfam" id="PF22956"/>
    </source>
</evidence>